<dbReference type="Proteomes" id="UP000199657">
    <property type="component" value="Unassembled WGS sequence"/>
</dbReference>
<dbReference type="EMBL" id="FOEG01000011">
    <property type="protein sequence ID" value="SEP12419.1"/>
    <property type="molecule type" value="Genomic_DNA"/>
</dbReference>
<evidence type="ECO:0000256" key="1">
    <source>
        <dbReference type="ARBA" id="ARBA00023015"/>
    </source>
</evidence>
<evidence type="ECO:0000256" key="2">
    <source>
        <dbReference type="ARBA" id="ARBA00023125"/>
    </source>
</evidence>
<protein>
    <submittedName>
        <fullName evidence="6">Transcriptional regulator, TetR family</fullName>
    </submittedName>
</protein>
<dbReference type="OrthoDB" id="116240at2"/>
<accession>A0A1H8VAH0</accession>
<dbReference type="SUPFAM" id="SSF46689">
    <property type="entry name" value="Homeodomain-like"/>
    <property type="match status" value="1"/>
</dbReference>
<dbReference type="PANTHER" id="PTHR30055:SF200">
    <property type="entry name" value="HTH-TYPE TRANSCRIPTIONAL REPRESSOR BDCR"/>
    <property type="match status" value="1"/>
</dbReference>
<keyword evidence="7" id="KW-1185">Reference proteome</keyword>
<evidence type="ECO:0000256" key="4">
    <source>
        <dbReference type="PROSITE-ProRule" id="PRU00335"/>
    </source>
</evidence>
<dbReference type="AlphaFoldDB" id="A0A1H8VAH0"/>
<evidence type="ECO:0000259" key="5">
    <source>
        <dbReference type="PROSITE" id="PS50977"/>
    </source>
</evidence>
<dbReference type="InterPro" id="IPR001647">
    <property type="entry name" value="HTH_TetR"/>
</dbReference>
<organism evidence="6 7">
    <name type="scientific">Aquisalimonas asiatica</name>
    <dbReference type="NCBI Taxonomy" id="406100"/>
    <lineage>
        <taxon>Bacteria</taxon>
        <taxon>Pseudomonadati</taxon>
        <taxon>Pseudomonadota</taxon>
        <taxon>Gammaproteobacteria</taxon>
        <taxon>Chromatiales</taxon>
        <taxon>Ectothiorhodospiraceae</taxon>
        <taxon>Aquisalimonas</taxon>
    </lineage>
</organism>
<dbReference type="PROSITE" id="PS50977">
    <property type="entry name" value="HTH_TETR_2"/>
    <property type="match status" value="1"/>
</dbReference>
<keyword evidence="3" id="KW-0804">Transcription</keyword>
<dbReference type="PRINTS" id="PR00455">
    <property type="entry name" value="HTHTETR"/>
</dbReference>
<dbReference type="InterPro" id="IPR009057">
    <property type="entry name" value="Homeodomain-like_sf"/>
</dbReference>
<proteinExistence type="predicted"/>
<feature type="domain" description="HTH tetR-type" evidence="5">
    <location>
        <begin position="3"/>
        <end position="63"/>
    </location>
</feature>
<keyword evidence="1" id="KW-0805">Transcription regulation</keyword>
<dbReference type="STRING" id="406100.SAMN04488052_1119"/>
<dbReference type="GO" id="GO:0000976">
    <property type="term" value="F:transcription cis-regulatory region binding"/>
    <property type="evidence" value="ECO:0007669"/>
    <property type="project" value="TreeGrafter"/>
</dbReference>
<reference evidence="6 7" key="1">
    <citation type="submission" date="2016-10" db="EMBL/GenBank/DDBJ databases">
        <authorList>
            <person name="de Groot N.N."/>
        </authorList>
    </citation>
    <scope>NUCLEOTIDE SEQUENCE [LARGE SCALE GENOMIC DNA]</scope>
    <source>
        <strain evidence="6 7">CGMCC 1.6291</strain>
    </source>
</reference>
<dbReference type="RefSeq" id="WP_091645829.1">
    <property type="nucleotide sequence ID" value="NZ_FOEG01000011.1"/>
</dbReference>
<dbReference type="Pfam" id="PF00440">
    <property type="entry name" value="TetR_N"/>
    <property type="match status" value="1"/>
</dbReference>
<dbReference type="SUPFAM" id="SSF48498">
    <property type="entry name" value="Tetracyclin repressor-like, C-terminal domain"/>
    <property type="match status" value="1"/>
</dbReference>
<dbReference type="Gene3D" id="1.10.357.10">
    <property type="entry name" value="Tetracycline Repressor, domain 2"/>
    <property type="match status" value="1"/>
</dbReference>
<dbReference type="PANTHER" id="PTHR30055">
    <property type="entry name" value="HTH-TYPE TRANSCRIPTIONAL REGULATOR RUTR"/>
    <property type="match status" value="1"/>
</dbReference>
<dbReference type="InterPro" id="IPR050109">
    <property type="entry name" value="HTH-type_TetR-like_transc_reg"/>
</dbReference>
<feature type="DNA-binding region" description="H-T-H motif" evidence="4">
    <location>
        <begin position="26"/>
        <end position="45"/>
    </location>
</feature>
<evidence type="ECO:0000313" key="7">
    <source>
        <dbReference type="Proteomes" id="UP000199657"/>
    </source>
</evidence>
<gene>
    <name evidence="6" type="ORF">SAMN04488052_1119</name>
</gene>
<name>A0A1H8VAH0_9GAMM</name>
<evidence type="ECO:0000313" key="6">
    <source>
        <dbReference type="EMBL" id="SEP12419.1"/>
    </source>
</evidence>
<dbReference type="GO" id="GO:0003700">
    <property type="term" value="F:DNA-binding transcription factor activity"/>
    <property type="evidence" value="ECO:0007669"/>
    <property type="project" value="TreeGrafter"/>
</dbReference>
<evidence type="ECO:0000256" key="3">
    <source>
        <dbReference type="ARBA" id="ARBA00023163"/>
    </source>
</evidence>
<dbReference type="FunFam" id="1.10.10.60:FF:000141">
    <property type="entry name" value="TetR family transcriptional regulator"/>
    <property type="match status" value="1"/>
</dbReference>
<dbReference type="InterPro" id="IPR036271">
    <property type="entry name" value="Tet_transcr_reg_TetR-rel_C_sf"/>
</dbReference>
<sequence>MVARKRDTLLDTAERLFYAEGFHATGVDRVVAEAGVARMTLYNHFASKEALIEAVLDRRYARYLDELRRAVDTAAAGDAVMALAHVHCQWLETTANRGCIVIKAIGEFEQHHPAIADQGRRLKRELIAVIADALSRDGVVDDSVTAERVLVILEGADALTPVLGASAVTSHLRAMLPAVLASATRGHA</sequence>
<keyword evidence="2 4" id="KW-0238">DNA-binding</keyword>